<evidence type="ECO:0000313" key="10">
    <source>
        <dbReference type="Proteomes" id="UP000013827"/>
    </source>
</evidence>
<dbReference type="RefSeq" id="XP_005772685.1">
    <property type="nucleotide sequence ID" value="XM_005772628.1"/>
</dbReference>
<dbReference type="Gene3D" id="2.60.40.150">
    <property type="entry name" value="C2 domain"/>
    <property type="match status" value="1"/>
</dbReference>
<dbReference type="GO" id="GO:0016042">
    <property type="term" value="P:lipid catabolic process"/>
    <property type="evidence" value="ECO:0007669"/>
    <property type="project" value="UniProtKB-KW"/>
</dbReference>
<dbReference type="InterPro" id="IPR017946">
    <property type="entry name" value="PLC-like_Pdiesterase_TIM-brl"/>
</dbReference>
<evidence type="ECO:0000256" key="4">
    <source>
        <dbReference type="ARBA" id="ARBA00023098"/>
    </source>
</evidence>
<evidence type="ECO:0000256" key="2">
    <source>
        <dbReference type="ARBA" id="ARBA00022801"/>
    </source>
</evidence>
<name>A0A0D3J9S1_EMIH1</name>
<keyword evidence="2 5" id="KW-0378">Hydrolase</keyword>
<feature type="compositionally biased region" description="Polar residues" evidence="7">
    <location>
        <begin position="232"/>
        <end position="241"/>
    </location>
</feature>
<dbReference type="HOGENOM" id="CLU_693426_0_0_1"/>
<dbReference type="eggNOG" id="KOG1264">
    <property type="taxonomic scope" value="Eukaryota"/>
</dbReference>
<dbReference type="InterPro" id="IPR035892">
    <property type="entry name" value="C2_domain_sf"/>
</dbReference>
<evidence type="ECO:0000256" key="6">
    <source>
        <dbReference type="SAM" id="Coils"/>
    </source>
</evidence>
<keyword evidence="3 5" id="KW-0442">Lipid degradation</keyword>
<feature type="region of interest" description="Disordered" evidence="7">
    <location>
        <begin position="227"/>
        <end position="249"/>
    </location>
</feature>
<dbReference type="SUPFAM" id="SSF51695">
    <property type="entry name" value="PLC-like phosphodiesterases"/>
    <property type="match status" value="1"/>
</dbReference>
<evidence type="ECO:0000313" key="9">
    <source>
        <dbReference type="EnsemblProtists" id="EOD20256"/>
    </source>
</evidence>
<feature type="domain" description="PI-PLC Y-box" evidence="8">
    <location>
        <begin position="87"/>
        <end position="172"/>
    </location>
</feature>
<comment type="catalytic activity">
    <reaction evidence="5">
        <text>a 1,2-diacyl-sn-glycero-3-phospho-(1D-myo-inositol-4,5-bisphosphate) + H2O = 1D-myo-inositol 1,4,5-trisphosphate + a 1,2-diacyl-sn-glycerol + H(+)</text>
        <dbReference type="Rhea" id="RHEA:33179"/>
        <dbReference type="ChEBI" id="CHEBI:15377"/>
        <dbReference type="ChEBI" id="CHEBI:15378"/>
        <dbReference type="ChEBI" id="CHEBI:17815"/>
        <dbReference type="ChEBI" id="CHEBI:58456"/>
        <dbReference type="ChEBI" id="CHEBI:203600"/>
        <dbReference type="EC" id="3.1.4.11"/>
    </reaction>
</comment>
<dbReference type="PRINTS" id="PR00390">
    <property type="entry name" value="PHPHLIPASEC"/>
</dbReference>
<dbReference type="InterPro" id="IPR001192">
    <property type="entry name" value="PI-PLC_fam"/>
</dbReference>
<evidence type="ECO:0000256" key="3">
    <source>
        <dbReference type="ARBA" id="ARBA00022963"/>
    </source>
</evidence>
<dbReference type="SMART" id="SM00149">
    <property type="entry name" value="PLCYc"/>
    <property type="match status" value="1"/>
</dbReference>
<reference evidence="10" key="1">
    <citation type="journal article" date="2013" name="Nature">
        <title>Pan genome of the phytoplankton Emiliania underpins its global distribution.</title>
        <authorList>
            <person name="Read B.A."/>
            <person name="Kegel J."/>
            <person name="Klute M.J."/>
            <person name="Kuo A."/>
            <person name="Lefebvre S.C."/>
            <person name="Maumus F."/>
            <person name="Mayer C."/>
            <person name="Miller J."/>
            <person name="Monier A."/>
            <person name="Salamov A."/>
            <person name="Young J."/>
            <person name="Aguilar M."/>
            <person name="Claverie J.M."/>
            <person name="Frickenhaus S."/>
            <person name="Gonzalez K."/>
            <person name="Herman E.K."/>
            <person name="Lin Y.C."/>
            <person name="Napier J."/>
            <person name="Ogata H."/>
            <person name="Sarno A.F."/>
            <person name="Shmutz J."/>
            <person name="Schroeder D."/>
            <person name="de Vargas C."/>
            <person name="Verret F."/>
            <person name="von Dassow P."/>
            <person name="Valentin K."/>
            <person name="Van de Peer Y."/>
            <person name="Wheeler G."/>
            <person name="Dacks J.B."/>
            <person name="Delwiche C.F."/>
            <person name="Dyhrman S.T."/>
            <person name="Glockner G."/>
            <person name="John U."/>
            <person name="Richards T."/>
            <person name="Worden A.Z."/>
            <person name="Zhang X."/>
            <person name="Grigoriev I.V."/>
            <person name="Allen A.E."/>
            <person name="Bidle K."/>
            <person name="Borodovsky M."/>
            <person name="Bowler C."/>
            <person name="Brownlee C."/>
            <person name="Cock J.M."/>
            <person name="Elias M."/>
            <person name="Gladyshev V.N."/>
            <person name="Groth M."/>
            <person name="Guda C."/>
            <person name="Hadaegh A."/>
            <person name="Iglesias-Rodriguez M.D."/>
            <person name="Jenkins J."/>
            <person name="Jones B.M."/>
            <person name="Lawson T."/>
            <person name="Leese F."/>
            <person name="Lindquist E."/>
            <person name="Lobanov A."/>
            <person name="Lomsadze A."/>
            <person name="Malik S.B."/>
            <person name="Marsh M.E."/>
            <person name="Mackinder L."/>
            <person name="Mock T."/>
            <person name="Mueller-Roeber B."/>
            <person name="Pagarete A."/>
            <person name="Parker M."/>
            <person name="Probert I."/>
            <person name="Quesneville H."/>
            <person name="Raines C."/>
            <person name="Rensing S.A."/>
            <person name="Riano-Pachon D.M."/>
            <person name="Richier S."/>
            <person name="Rokitta S."/>
            <person name="Shiraiwa Y."/>
            <person name="Soanes D.M."/>
            <person name="van der Giezen M."/>
            <person name="Wahlund T.M."/>
            <person name="Williams B."/>
            <person name="Wilson W."/>
            <person name="Wolfe G."/>
            <person name="Wurch L.L."/>
        </authorList>
    </citation>
    <scope>NUCLEOTIDE SEQUENCE</scope>
</reference>
<evidence type="ECO:0000256" key="7">
    <source>
        <dbReference type="SAM" id="MobiDB-lite"/>
    </source>
</evidence>
<dbReference type="Pfam" id="PF00387">
    <property type="entry name" value="PI-PLC-Y"/>
    <property type="match status" value="1"/>
</dbReference>
<keyword evidence="10" id="KW-1185">Reference proteome</keyword>
<dbReference type="GO" id="GO:0004435">
    <property type="term" value="F:phosphatidylinositol-4,5-bisphosphate phospholipase C activity"/>
    <property type="evidence" value="ECO:0007669"/>
    <property type="project" value="UniProtKB-EC"/>
</dbReference>
<organism evidence="9 10">
    <name type="scientific">Emiliania huxleyi (strain CCMP1516)</name>
    <dbReference type="NCBI Taxonomy" id="280463"/>
    <lineage>
        <taxon>Eukaryota</taxon>
        <taxon>Haptista</taxon>
        <taxon>Haptophyta</taxon>
        <taxon>Prymnesiophyceae</taxon>
        <taxon>Isochrysidales</taxon>
        <taxon>Noelaerhabdaceae</taxon>
        <taxon>Emiliania</taxon>
    </lineage>
</organism>
<proteinExistence type="predicted"/>
<dbReference type="PROSITE" id="PS50008">
    <property type="entry name" value="PIPLC_Y_DOMAIN"/>
    <property type="match status" value="1"/>
</dbReference>
<dbReference type="KEGG" id="ehx:EMIHUDRAFT_117658"/>
<keyword evidence="4 5" id="KW-0443">Lipid metabolism</keyword>
<protein>
    <recommendedName>
        <fullName evidence="1 5">Phosphoinositide phospholipase C</fullName>
        <ecNumber evidence="1 5">3.1.4.11</ecNumber>
    </recommendedName>
</protein>
<dbReference type="EC" id="3.1.4.11" evidence="1 5"/>
<dbReference type="GeneID" id="17265826"/>
<dbReference type="Gene3D" id="3.20.20.190">
    <property type="entry name" value="Phosphatidylinositol (PI) phosphodiesterase"/>
    <property type="match status" value="1"/>
</dbReference>
<evidence type="ECO:0000256" key="5">
    <source>
        <dbReference type="RuleBase" id="RU361133"/>
    </source>
</evidence>
<dbReference type="PANTHER" id="PTHR10336">
    <property type="entry name" value="PHOSPHOINOSITIDE-SPECIFIC PHOSPHOLIPASE C FAMILY PROTEIN"/>
    <property type="match status" value="1"/>
</dbReference>
<evidence type="ECO:0000259" key="8">
    <source>
        <dbReference type="PROSITE" id="PS50008"/>
    </source>
</evidence>
<dbReference type="GO" id="GO:0051209">
    <property type="term" value="P:release of sequestered calcium ion into cytosol"/>
    <property type="evidence" value="ECO:0007669"/>
    <property type="project" value="TreeGrafter"/>
</dbReference>
<dbReference type="AlphaFoldDB" id="A0A0D3J9S1"/>
<evidence type="ECO:0000256" key="1">
    <source>
        <dbReference type="ARBA" id="ARBA00012368"/>
    </source>
</evidence>
<feature type="coiled-coil region" evidence="6">
    <location>
        <begin position="366"/>
        <end position="393"/>
    </location>
</feature>
<dbReference type="PANTHER" id="PTHR10336:SF36">
    <property type="entry name" value="1-PHOSPHATIDYLINOSITOL 4,5-BISPHOSPHATE PHOSPHODIESTERASE BETA-4"/>
    <property type="match status" value="1"/>
</dbReference>
<keyword evidence="6" id="KW-0175">Coiled coil</keyword>
<dbReference type="PaxDb" id="2903-EOD20256"/>
<dbReference type="STRING" id="2903.R1EB58"/>
<sequence length="398" mass="43488">MPLQRIEAAHALTFDAFCSEAIESSAADLLTVTSASELKFTPAFSQEKEGAVNKRGSGCDVIMSSLRHRCRARTRRQGVMVTRTNMENPEQQRVSDEEWVEAMLARTARRLVRIYPRGTRTKSDNFDPLPYWSAGAQLCALNLQTNDLPTQLHHALFELNGGSGFVLKPAEMLGNAPRWPPPRVLLHVATLRPISLLNLPAVGTDRPDLIGPRAESHRHCSGLSIALGRSGSGSPHVTTETGKGDDAAATSNNLPSLSIELHTIGGFACLVRGKGGGCSSTHFEGELHCVAAEPQQTVLRVAVVDEADAEVAYETCVLGVLREGYRVLHLRSMRGTRIKNCFLLCHVSFTTQVNAWVGEQPMVTTLRQLQGEVDSARSRIRELEALAARVNQEREPIS</sequence>
<dbReference type="Proteomes" id="UP000013827">
    <property type="component" value="Unassembled WGS sequence"/>
</dbReference>
<dbReference type="InterPro" id="IPR001711">
    <property type="entry name" value="PLipase_C_Pinositol-sp_Y"/>
</dbReference>
<dbReference type="EnsemblProtists" id="EOD20256">
    <property type="protein sequence ID" value="EOD20256"/>
    <property type="gene ID" value="EMIHUDRAFT_117658"/>
</dbReference>
<accession>A0A0D3J9S1</accession>
<dbReference type="GO" id="GO:0048015">
    <property type="term" value="P:phosphatidylinositol-mediated signaling"/>
    <property type="evidence" value="ECO:0007669"/>
    <property type="project" value="TreeGrafter"/>
</dbReference>
<reference evidence="9" key="2">
    <citation type="submission" date="2024-10" db="UniProtKB">
        <authorList>
            <consortium name="EnsemblProtists"/>
        </authorList>
    </citation>
    <scope>IDENTIFICATION</scope>
</reference>